<proteinExistence type="predicted"/>
<sequence>MRMYCCVMKGKISYYGTTILKLAQMLGKFFNCYLELPQMRGWICSLTTSTELLIQAQLNRESADLPPALLGDFRRVLELAPRLLEELMKMAVIPRTSQGHGWLRPATGVVELSQCIIQAVPLSARKATGGSTEGIAPFLQLPHFTESVVKKIARKKVRTFEDFHDMTLQERAEVLQQVAGFSSAEVQDVEMVLEMMPSVTVEVRCETEGEEGIQEGDIVTLHAWITLKRANGLVGALPHAPSFPFHKEENFWFLLADAASNDVWFSQKVNFMDEAAAITGASKTIEDTMEGSGASVRETSAAVREAVEKVRGGSRLVMGKFPAPAEGNYNLTCYCLCDSWIGCDKKTSKKVKVLKRTRAGTRGGLVSEEGLIAEDGIEEEEENEEEEYDDDYESEYSEDEEDEKDTKKKGPVANGKVQKKGSSSESSGSDEE</sequence>
<keyword evidence="2" id="KW-1185">Reference proteome</keyword>
<dbReference type="EMBL" id="RCHU02000004">
    <property type="protein sequence ID" value="KAL3596759.1"/>
    <property type="molecule type" value="Genomic_DNA"/>
</dbReference>
<protein>
    <submittedName>
        <fullName evidence="1">Uncharacterized protein</fullName>
    </submittedName>
</protein>
<reference evidence="1 2" key="1">
    <citation type="journal article" date="2024" name="Plant Biotechnol. J.">
        <title>Genome and CRISPR/Cas9 system of a widespread forest tree (Populus alba) in the world.</title>
        <authorList>
            <person name="Liu Y.J."/>
            <person name="Jiang P.F."/>
            <person name="Han X.M."/>
            <person name="Li X.Y."/>
            <person name="Wang H.M."/>
            <person name="Wang Y.J."/>
            <person name="Wang X.X."/>
            <person name="Zeng Q.Y."/>
        </authorList>
    </citation>
    <scope>NUCLEOTIDE SEQUENCE [LARGE SCALE GENOMIC DNA]</scope>
    <source>
        <strain evidence="2">cv. PAL-ZL1</strain>
    </source>
</reference>
<organism evidence="1 2">
    <name type="scientific">Populus alba</name>
    <name type="common">White poplar</name>
    <dbReference type="NCBI Taxonomy" id="43335"/>
    <lineage>
        <taxon>Eukaryota</taxon>
        <taxon>Viridiplantae</taxon>
        <taxon>Streptophyta</taxon>
        <taxon>Embryophyta</taxon>
        <taxon>Tracheophyta</taxon>
        <taxon>Spermatophyta</taxon>
        <taxon>Magnoliopsida</taxon>
        <taxon>eudicotyledons</taxon>
        <taxon>Gunneridae</taxon>
        <taxon>Pentapetalae</taxon>
        <taxon>rosids</taxon>
        <taxon>fabids</taxon>
        <taxon>Malpighiales</taxon>
        <taxon>Salicaceae</taxon>
        <taxon>Saliceae</taxon>
        <taxon>Populus</taxon>
    </lineage>
</organism>
<accession>A0ACC4CF59</accession>
<evidence type="ECO:0000313" key="2">
    <source>
        <dbReference type="Proteomes" id="UP000309997"/>
    </source>
</evidence>
<name>A0ACC4CF59_POPAL</name>
<comment type="caution">
    <text evidence="1">The sequence shown here is derived from an EMBL/GenBank/DDBJ whole genome shotgun (WGS) entry which is preliminary data.</text>
</comment>
<evidence type="ECO:0000313" key="1">
    <source>
        <dbReference type="EMBL" id="KAL3596759.1"/>
    </source>
</evidence>
<dbReference type="Proteomes" id="UP000309997">
    <property type="component" value="Unassembled WGS sequence"/>
</dbReference>
<gene>
    <name evidence="1" type="ORF">D5086_008396</name>
</gene>